<organism evidence="2 3">
    <name type="scientific">Metallibacterium scheffleri</name>
    <dbReference type="NCBI Taxonomy" id="993689"/>
    <lineage>
        <taxon>Bacteria</taxon>
        <taxon>Pseudomonadati</taxon>
        <taxon>Pseudomonadota</taxon>
        <taxon>Gammaproteobacteria</taxon>
        <taxon>Lysobacterales</taxon>
        <taxon>Rhodanobacteraceae</taxon>
        <taxon>Metallibacterium</taxon>
    </lineage>
</organism>
<dbReference type="GO" id="GO:0032259">
    <property type="term" value="P:methylation"/>
    <property type="evidence" value="ECO:0007669"/>
    <property type="project" value="UniProtKB-KW"/>
</dbReference>
<evidence type="ECO:0000313" key="2">
    <source>
        <dbReference type="EMBL" id="THD08570.1"/>
    </source>
</evidence>
<sequence>MSGTRQSHWQSVYASKSETQTSWYRPHLDHSLRLVDGLALPPDAPLIDIGGGRATLVDDLLARGYRDVSVLDLAVVALDAARQRLGADAAQVRWLCANILDVDLPAAHYALWHDRAVFHFLTEPAPRAAYLAQITRALRPGGHAIIATFAADGPARCSGLPVQRYAAEALAACFAAHFECVGDSREEHRTAAGAVQPFTYVLLRKRSDAPVISESVSC</sequence>
<dbReference type="PANTHER" id="PTHR12843:SF5">
    <property type="entry name" value="EEF1A LYSINE METHYLTRANSFERASE 2"/>
    <property type="match status" value="1"/>
</dbReference>
<dbReference type="Proteomes" id="UP000307749">
    <property type="component" value="Unassembled WGS sequence"/>
</dbReference>
<accession>A0A4S3KJ03</accession>
<name>A0A4S3KJ03_9GAMM</name>
<dbReference type="STRING" id="993689.GCA_002077135_03106"/>
<comment type="caution">
    <text evidence="2">The sequence shown here is derived from an EMBL/GenBank/DDBJ whole genome shotgun (WGS) entry which is preliminary data.</text>
</comment>
<protein>
    <submittedName>
        <fullName evidence="2">SAM-dependent methyltransferase</fullName>
    </submittedName>
</protein>
<dbReference type="SUPFAM" id="SSF53335">
    <property type="entry name" value="S-adenosyl-L-methionine-dependent methyltransferases"/>
    <property type="match status" value="1"/>
</dbReference>
<keyword evidence="2" id="KW-0489">Methyltransferase</keyword>
<dbReference type="AlphaFoldDB" id="A0A4S3KJ03"/>
<evidence type="ECO:0000259" key="1">
    <source>
        <dbReference type="Pfam" id="PF13649"/>
    </source>
</evidence>
<proteinExistence type="predicted"/>
<dbReference type="GO" id="GO:0008168">
    <property type="term" value="F:methyltransferase activity"/>
    <property type="evidence" value="ECO:0007669"/>
    <property type="project" value="UniProtKB-KW"/>
</dbReference>
<dbReference type="Pfam" id="PF13649">
    <property type="entry name" value="Methyltransf_25"/>
    <property type="match status" value="1"/>
</dbReference>
<evidence type="ECO:0000313" key="3">
    <source>
        <dbReference type="Proteomes" id="UP000307749"/>
    </source>
</evidence>
<dbReference type="EMBL" id="MWQO01000046">
    <property type="protein sequence ID" value="THD08570.1"/>
    <property type="molecule type" value="Genomic_DNA"/>
</dbReference>
<dbReference type="InterPro" id="IPR029063">
    <property type="entry name" value="SAM-dependent_MTases_sf"/>
</dbReference>
<dbReference type="OrthoDB" id="9788660at2"/>
<feature type="domain" description="Methyltransferase" evidence="1">
    <location>
        <begin position="47"/>
        <end position="142"/>
    </location>
</feature>
<keyword evidence="2" id="KW-0808">Transferase</keyword>
<dbReference type="PANTHER" id="PTHR12843">
    <property type="entry name" value="PROTEIN-LYSINE N-METHYLTRANSFERASE METTL10"/>
    <property type="match status" value="1"/>
</dbReference>
<dbReference type="CDD" id="cd02440">
    <property type="entry name" value="AdoMet_MTases"/>
    <property type="match status" value="1"/>
</dbReference>
<gene>
    <name evidence="2" type="ORF">B1806_12885</name>
</gene>
<reference evidence="2 3" key="1">
    <citation type="submission" date="2017-02" db="EMBL/GenBank/DDBJ databases">
        <title>Whole genome sequencing of Metallibacterium scheffleri DSM 24874 (T).</title>
        <authorList>
            <person name="Kumar S."/>
            <person name="Patil P."/>
            <person name="Patil P.B."/>
        </authorList>
    </citation>
    <scope>NUCLEOTIDE SEQUENCE [LARGE SCALE GENOMIC DNA]</scope>
    <source>
        <strain evidence="2 3">DSM 24874</strain>
    </source>
</reference>
<keyword evidence="3" id="KW-1185">Reference proteome</keyword>
<dbReference type="RefSeq" id="WP_081129218.1">
    <property type="nucleotide sequence ID" value="NZ_LDOS01000002.1"/>
</dbReference>
<dbReference type="Gene3D" id="3.40.50.150">
    <property type="entry name" value="Vaccinia Virus protein VP39"/>
    <property type="match status" value="1"/>
</dbReference>
<dbReference type="InterPro" id="IPR041698">
    <property type="entry name" value="Methyltransf_25"/>
</dbReference>